<gene>
    <name evidence="1" type="ORF">CDAR_84311</name>
</gene>
<protein>
    <submittedName>
        <fullName evidence="1">Uncharacterized protein</fullName>
    </submittedName>
</protein>
<sequence length="88" mass="9267">MSIQSYSSTRAIEAQFHSILSVAIRAHALLDGQSGKPRNFLRIGALVAVGGEELITATSGGAISQHIAKDFFTVILAPHITNPGLPDL</sequence>
<organism evidence="1 2">
    <name type="scientific">Caerostris darwini</name>
    <dbReference type="NCBI Taxonomy" id="1538125"/>
    <lineage>
        <taxon>Eukaryota</taxon>
        <taxon>Metazoa</taxon>
        <taxon>Ecdysozoa</taxon>
        <taxon>Arthropoda</taxon>
        <taxon>Chelicerata</taxon>
        <taxon>Arachnida</taxon>
        <taxon>Araneae</taxon>
        <taxon>Araneomorphae</taxon>
        <taxon>Entelegynae</taxon>
        <taxon>Araneoidea</taxon>
        <taxon>Araneidae</taxon>
        <taxon>Caerostris</taxon>
    </lineage>
</organism>
<dbReference type="AlphaFoldDB" id="A0AAV4X110"/>
<keyword evidence="2" id="KW-1185">Reference proteome</keyword>
<comment type="caution">
    <text evidence="1">The sequence shown here is derived from an EMBL/GenBank/DDBJ whole genome shotgun (WGS) entry which is preliminary data.</text>
</comment>
<reference evidence="1 2" key="1">
    <citation type="submission" date="2021-06" db="EMBL/GenBank/DDBJ databases">
        <title>Caerostris darwini draft genome.</title>
        <authorList>
            <person name="Kono N."/>
            <person name="Arakawa K."/>
        </authorList>
    </citation>
    <scope>NUCLEOTIDE SEQUENCE [LARGE SCALE GENOMIC DNA]</scope>
</reference>
<evidence type="ECO:0000313" key="2">
    <source>
        <dbReference type="Proteomes" id="UP001054837"/>
    </source>
</evidence>
<evidence type="ECO:0000313" key="1">
    <source>
        <dbReference type="EMBL" id="GIY88209.1"/>
    </source>
</evidence>
<proteinExistence type="predicted"/>
<dbReference type="EMBL" id="BPLQ01015456">
    <property type="protein sequence ID" value="GIY88209.1"/>
    <property type="molecule type" value="Genomic_DNA"/>
</dbReference>
<accession>A0AAV4X110</accession>
<name>A0AAV4X110_9ARAC</name>
<dbReference type="Proteomes" id="UP001054837">
    <property type="component" value="Unassembled WGS sequence"/>
</dbReference>